<dbReference type="EMBL" id="JALBUT010000001">
    <property type="protein sequence ID" value="MDX8414718.1"/>
    <property type="molecule type" value="Genomic_DNA"/>
</dbReference>
<dbReference type="InterPro" id="IPR009057">
    <property type="entry name" value="Homeodomain-like_sf"/>
</dbReference>
<dbReference type="InterPro" id="IPR001647">
    <property type="entry name" value="HTH_TetR"/>
</dbReference>
<keyword evidence="1 2" id="KW-0238">DNA-binding</keyword>
<dbReference type="SUPFAM" id="SSF46689">
    <property type="entry name" value="Homeodomain-like"/>
    <property type="match status" value="1"/>
</dbReference>
<evidence type="ECO:0000256" key="2">
    <source>
        <dbReference type="PROSITE-ProRule" id="PRU00335"/>
    </source>
</evidence>
<evidence type="ECO:0000313" key="4">
    <source>
        <dbReference type="EMBL" id="MDX8414718.1"/>
    </source>
</evidence>
<feature type="DNA-binding region" description="H-T-H motif" evidence="2">
    <location>
        <begin position="43"/>
        <end position="62"/>
    </location>
</feature>
<organism evidence="4 5">
    <name type="scientific">Intestinicryptomonas porci</name>
    <dbReference type="NCBI Taxonomy" id="2926320"/>
    <lineage>
        <taxon>Bacteria</taxon>
        <taxon>Pseudomonadati</taxon>
        <taxon>Verrucomicrobiota</taxon>
        <taxon>Opitutia</taxon>
        <taxon>Opitutales</taxon>
        <taxon>Intestinicryptomonaceae</taxon>
        <taxon>Intestinicryptomonas</taxon>
    </lineage>
</organism>
<accession>A0ABU4WG54</accession>
<dbReference type="Pfam" id="PF00440">
    <property type="entry name" value="TetR_N"/>
    <property type="match status" value="1"/>
</dbReference>
<keyword evidence="5" id="KW-1185">Reference proteome</keyword>
<comment type="caution">
    <text evidence="4">The sequence shown here is derived from an EMBL/GenBank/DDBJ whole genome shotgun (WGS) entry which is preliminary data.</text>
</comment>
<dbReference type="Proteomes" id="UP001275932">
    <property type="component" value="Unassembled WGS sequence"/>
</dbReference>
<protein>
    <submittedName>
        <fullName evidence="4">CerR family C-terminal domain-containing protein</fullName>
    </submittedName>
</protein>
<gene>
    <name evidence="4" type="ORF">MOX91_00770</name>
</gene>
<dbReference type="Pfam" id="PF09209">
    <property type="entry name" value="CecR_C"/>
    <property type="match status" value="1"/>
</dbReference>
<dbReference type="RefSeq" id="WP_370396168.1">
    <property type="nucleotide sequence ID" value="NZ_JALBUT010000001.1"/>
</dbReference>
<evidence type="ECO:0000256" key="1">
    <source>
        <dbReference type="ARBA" id="ARBA00023125"/>
    </source>
</evidence>
<dbReference type="Gene3D" id="1.10.10.60">
    <property type="entry name" value="Homeodomain-like"/>
    <property type="match status" value="1"/>
</dbReference>
<name>A0ABU4WG54_9BACT</name>
<evidence type="ECO:0000313" key="5">
    <source>
        <dbReference type="Proteomes" id="UP001275932"/>
    </source>
</evidence>
<proteinExistence type="predicted"/>
<reference evidence="4 5" key="1">
    <citation type="submission" date="2022-03" db="EMBL/GenBank/DDBJ databases">
        <title>Novel taxa within the pig intestine.</title>
        <authorList>
            <person name="Wylensek D."/>
            <person name="Bishof K."/>
            <person name="Afrizal A."/>
            <person name="Clavel T."/>
        </authorList>
    </citation>
    <scope>NUCLEOTIDE SEQUENCE [LARGE SCALE GENOMIC DNA]</scope>
    <source>
        <strain evidence="4 5">CLA-KB-P66</strain>
    </source>
</reference>
<sequence length="225" mass="25711">MILKSEEYRDINFDVAENSHDTRSIIALAAIDEFALRSVDGARTRHIAKKANVNHAAISYYFGGKWNMYLEIIRVLVRHFSKLFAPVYEECEAFLKSENKSRAQAVGLLKKYLVHSHQLYLKDLSSKIDMMIKREENFPTEAFDIVFEEGIRYHFSTLKRLVAFLKPELSDEEVSAISISIVGMNSSITSCRTAFLKLNGKDSLTVSDIGLFSKTIENLIDKIFQ</sequence>
<dbReference type="Gene3D" id="1.10.357.10">
    <property type="entry name" value="Tetracycline Repressor, domain 2"/>
    <property type="match status" value="1"/>
</dbReference>
<dbReference type="InterPro" id="IPR015292">
    <property type="entry name" value="Tscrpt_reg_YbiH_C"/>
</dbReference>
<feature type="domain" description="HTH tetR-type" evidence="3">
    <location>
        <begin position="20"/>
        <end position="80"/>
    </location>
</feature>
<evidence type="ECO:0000259" key="3">
    <source>
        <dbReference type="PROSITE" id="PS50977"/>
    </source>
</evidence>
<dbReference type="PROSITE" id="PS50977">
    <property type="entry name" value="HTH_TETR_2"/>
    <property type="match status" value="1"/>
</dbReference>